<name>A0ABN0CLM9_9BACE</name>
<comment type="caution">
    <text evidence="1">The sequence shown here is derived from an EMBL/GenBank/DDBJ whole genome shotgun (WGS) entry which is preliminary data.</text>
</comment>
<accession>A0ABN0CLM9</accession>
<proteinExistence type="predicted"/>
<dbReference type="Proteomes" id="UP000010321">
    <property type="component" value="Unassembled WGS sequence"/>
</dbReference>
<evidence type="ECO:0000313" key="2">
    <source>
        <dbReference type="Proteomes" id="UP000010321"/>
    </source>
</evidence>
<evidence type="ECO:0000313" key="1">
    <source>
        <dbReference type="EMBL" id="EGF50719.1"/>
    </source>
</evidence>
<dbReference type="EMBL" id="AFBM01000028">
    <property type="protein sequence ID" value="EGF50719.1"/>
    <property type="molecule type" value="Genomic_DNA"/>
</dbReference>
<gene>
    <name evidence="1" type="ORF">HMPREF9445_02313</name>
</gene>
<protein>
    <submittedName>
        <fullName evidence="1">Uncharacterized protein</fullName>
    </submittedName>
</protein>
<organism evidence="1 2">
    <name type="scientific">Bacteroides clarus YIT 12056</name>
    <dbReference type="NCBI Taxonomy" id="762984"/>
    <lineage>
        <taxon>Bacteria</taxon>
        <taxon>Pseudomonadati</taxon>
        <taxon>Bacteroidota</taxon>
        <taxon>Bacteroidia</taxon>
        <taxon>Bacteroidales</taxon>
        <taxon>Bacteroidaceae</taxon>
        <taxon>Bacteroides</taxon>
    </lineage>
</organism>
<keyword evidence="2" id="KW-1185">Reference proteome</keyword>
<reference evidence="1 2" key="1">
    <citation type="submission" date="2011-02" db="EMBL/GenBank/DDBJ databases">
        <authorList>
            <person name="Weinstock G."/>
            <person name="Sodergren E."/>
            <person name="Clifton S."/>
            <person name="Fulton L."/>
            <person name="Fulton B."/>
            <person name="Courtney L."/>
            <person name="Fronick C."/>
            <person name="Harrison M."/>
            <person name="Strong C."/>
            <person name="Farmer C."/>
            <person name="Delahaunty K."/>
            <person name="Markovic C."/>
            <person name="Hall O."/>
            <person name="Minx P."/>
            <person name="Tomlinson C."/>
            <person name="Mitreva M."/>
            <person name="Hou S."/>
            <person name="Chen J."/>
            <person name="Wollam A."/>
            <person name="Pepin K.H."/>
            <person name="Johnson M."/>
            <person name="Bhonagiri V."/>
            <person name="Zhang X."/>
            <person name="Suruliraj S."/>
            <person name="Warren W."/>
            <person name="Chinwalla A."/>
            <person name="Mardis E.R."/>
            <person name="Wilson R.K."/>
        </authorList>
    </citation>
    <scope>NUCLEOTIDE SEQUENCE [LARGE SCALE GENOMIC DNA]</scope>
    <source>
        <strain evidence="1 2">YIT 12056</strain>
    </source>
</reference>
<sequence length="50" mass="5647">MVHLLPKAGTSNTNGWYLKFQPLVFPVISGRKLISTVCKDGMYQGMYRKA</sequence>